<feature type="transmembrane region" description="Helical" evidence="4">
    <location>
        <begin position="772"/>
        <end position="790"/>
    </location>
</feature>
<protein>
    <submittedName>
        <fullName evidence="6">Nitrate/nitrite sensor protein NarX</fullName>
        <ecNumber evidence="6">2.7.13.3</ecNumber>
    </submittedName>
</protein>
<dbReference type="SUPFAM" id="SSF63829">
    <property type="entry name" value="Calcium-dependent phosphotriesterase"/>
    <property type="match status" value="3"/>
</dbReference>
<dbReference type="Pfam" id="PF07495">
    <property type="entry name" value="Y_Y_Y"/>
    <property type="match status" value="1"/>
</dbReference>
<evidence type="ECO:0000256" key="2">
    <source>
        <dbReference type="ARBA" id="ARBA00022777"/>
    </source>
</evidence>
<dbReference type="EMBL" id="CP036274">
    <property type="protein sequence ID" value="QDU27090.1"/>
    <property type="molecule type" value="Genomic_DNA"/>
</dbReference>
<dbReference type="AlphaFoldDB" id="A0A517YA31"/>
<evidence type="ECO:0000256" key="1">
    <source>
        <dbReference type="ARBA" id="ARBA00022679"/>
    </source>
</evidence>
<dbReference type="KEGG" id="aagg:ETAA8_21740"/>
<accession>A0A517YA31</accession>
<dbReference type="InterPro" id="IPR003594">
    <property type="entry name" value="HATPase_dom"/>
</dbReference>
<dbReference type="Pfam" id="PF02518">
    <property type="entry name" value="HATPase_c"/>
    <property type="match status" value="1"/>
</dbReference>
<dbReference type="SMART" id="SM00387">
    <property type="entry name" value="HATPase_c"/>
    <property type="match status" value="1"/>
</dbReference>
<evidence type="ECO:0000259" key="5">
    <source>
        <dbReference type="SMART" id="SM00387"/>
    </source>
</evidence>
<dbReference type="GO" id="GO:0000155">
    <property type="term" value="F:phosphorelay sensor kinase activity"/>
    <property type="evidence" value="ECO:0007669"/>
    <property type="project" value="InterPro"/>
</dbReference>
<dbReference type="Proteomes" id="UP000315017">
    <property type="component" value="Chromosome"/>
</dbReference>
<dbReference type="PANTHER" id="PTHR24421">
    <property type="entry name" value="NITRATE/NITRITE SENSOR PROTEIN NARX-RELATED"/>
    <property type="match status" value="1"/>
</dbReference>
<evidence type="ECO:0000256" key="4">
    <source>
        <dbReference type="SAM" id="Phobius"/>
    </source>
</evidence>
<dbReference type="CDD" id="cd16917">
    <property type="entry name" value="HATPase_UhpB-NarQ-NarX-like"/>
    <property type="match status" value="1"/>
</dbReference>
<dbReference type="GO" id="GO:0016020">
    <property type="term" value="C:membrane"/>
    <property type="evidence" value="ECO:0007669"/>
    <property type="project" value="InterPro"/>
</dbReference>
<keyword evidence="3" id="KW-0902">Two-component regulatory system</keyword>
<dbReference type="Gene3D" id="3.30.565.10">
    <property type="entry name" value="Histidine kinase-like ATPase, C-terminal domain"/>
    <property type="match status" value="1"/>
</dbReference>
<dbReference type="Pfam" id="PF07494">
    <property type="entry name" value="Reg_prop"/>
    <property type="match status" value="5"/>
</dbReference>
<dbReference type="Gene3D" id="2.130.10.10">
    <property type="entry name" value="YVTN repeat-like/Quinoprotein amine dehydrogenase"/>
    <property type="match status" value="3"/>
</dbReference>
<keyword evidence="4" id="KW-0472">Membrane</keyword>
<evidence type="ECO:0000313" key="7">
    <source>
        <dbReference type="Proteomes" id="UP000315017"/>
    </source>
</evidence>
<keyword evidence="4" id="KW-0812">Transmembrane</keyword>
<dbReference type="Gene3D" id="1.20.5.1930">
    <property type="match status" value="1"/>
</dbReference>
<dbReference type="Gene3D" id="2.60.40.10">
    <property type="entry name" value="Immunoglobulins"/>
    <property type="match status" value="1"/>
</dbReference>
<evidence type="ECO:0000313" key="6">
    <source>
        <dbReference type="EMBL" id="QDU27090.1"/>
    </source>
</evidence>
<evidence type="ECO:0000256" key="3">
    <source>
        <dbReference type="ARBA" id="ARBA00023012"/>
    </source>
</evidence>
<name>A0A517YA31_9BACT</name>
<dbReference type="InterPro" id="IPR013783">
    <property type="entry name" value="Ig-like_fold"/>
</dbReference>
<dbReference type="InterPro" id="IPR050482">
    <property type="entry name" value="Sensor_HK_TwoCompSys"/>
</dbReference>
<keyword evidence="7" id="KW-1185">Reference proteome</keyword>
<keyword evidence="4" id="KW-1133">Transmembrane helix</keyword>
<dbReference type="EC" id="2.7.13.3" evidence="6"/>
<dbReference type="Pfam" id="PF07730">
    <property type="entry name" value="HisKA_3"/>
    <property type="match status" value="1"/>
</dbReference>
<keyword evidence="1 6" id="KW-0808">Transferase</keyword>
<dbReference type="InterPro" id="IPR015943">
    <property type="entry name" value="WD40/YVTN_repeat-like_dom_sf"/>
</dbReference>
<reference evidence="6 7" key="1">
    <citation type="submission" date="2019-02" db="EMBL/GenBank/DDBJ databases">
        <title>Deep-cultivation of Planctomycetes and their phenomic and genomic characterization uncovers novel biology.</title>
        <authorList>
            <person name="Wiegand S."/>
            <person name="Jogler M."/>
            <person name="Boedeker C."/>
            <person name="Pinto D."/>
            <person name="Vollmers J."/>
            <person name="Rivas-Marin E."/>
            <person name="Kohn T."/>
            <person name="Peeters S.H."/>
            <person name="Heuer A."/>
            <person name="Rast P."/>
            <person name="Oberbeckmann S."/>
            <person name="Bunk B."/>
            <person name="Jeske O."/>
            <person name="Meyerdierks A."/>
            <person name="Storesund J.E."/>
            <person name="Kallscheuer N."/>
            <person name="Luecker S."/>
            <person name="Lage O.M."/>
            <person name="Pohl T."/>
            <person name="Merkel B.J."/>
            <person name="Hornburger P."/>
            <person name="Mueller R.-W."/>
            <person name="Bruemmer F."/>
            <person name="Labrenz M."/>
            <person name="Spormann A.M."/>
            <person name="Op den Camp H."/>
            <person name="Overmann J."/>
            <person name="Amann R."/>
            <person name="Jetten M.S.M."/>
            <person name="Mascher T."/>
            <person name="Medema M.H."/>
            <person name="Devos D.P."/>
            <person name="Kaster A.-K."/>
            <person name="Ovreas L."/>
            <person name="Rohde M."/>
            <person name="Galperin M.Y."/>
            <person name="Jogler C."/>
        </authorList>
    </citation>
    <scope>NUCLEOTIDE SEQUENCE [LARGE SCALE GENOMIC DNA]</scope>
    <source>
        <strain evidence="6 7">ETA_A8</strain>
    </source>
</reference>
<feature type="domain" description="Histidine kinase/HSP90-like ATPase" evidence="5">
    <location>
        <begin position="911"/>
        <end position="1007"/>
    </location>
</feature>
<proteinExistence type="predicted"/>
<dbReference type="InterPro" id="IPR011123">
    <property type="entry name" value="Y_Y_Y"/>
</dbReference>
<keyword evidence="2" id="KW-0418">Kinase</keyword>
<dbReference type="PANTHER" id="PTHR24421:SF62">
    <property type="entry name" value="SENSORY TRANSDUCTION HISTIDINE KINASE"/>
    <property type="match status" value="1"/>
</dbReference>
<dbReference type="SUPFAM" id="SSF55874">
    <property type="entry name" value="ATPase domain of HSP90 chaperone/DNA topoisomerase II/histidine kinase"/>
    <property type="match status" value="1"/>
</dbReference>
<dbReference type="GO" id="GO:0046983">
    <property type="term" value="F:protein dimerization activity"/>
    <property type="evidence" value="ECO:0007669"/>
    <property type="project" value="InterPro"/>
</dbReference>
<dbReference type="InterPro" id="IPR036890">
    <property type="entry name" value="HATPase_C_sf"/>
</dbReference>
<gene>
    <name evidence="6" type="primary">narX</name>
    <name evidence="6" type="ORF">ETAA8_21740</name>
</gene>
<dbReference type="InterPro" id="IPR011712">
    <property type="entry name" value="Sig_transdc_His_kin_sub3_dim/P"/>
</dbReference>
<dbReference type="InterPro" id="IPR011110">
    <property type="entry name" value="Reg_prop"/>
</dbReference>
<organism evidence="6 7">
    <name type="scientific">Anatilimnocola aggregata</name>
    <dbReference type="NCBI Taxonomy" id="2528021"/>
    <lineage>
        <taxon>Bacteria</taxon>
        <taxon>Pseudomonadati</taxon>
        <taxon>Planctomycetota</taxon>
        <taxon>Planctomycetia</taxon>
        <taxon>Pirellulales</taxon>
        <taxon>Pirellulaceae</taxon>
        <taxon>Anatilimnocola</taxon>
    </lineage>
</organism>
<sequence>MLLGFRSKHTPTVGVRRTDRIRPPLIACVFASLFMLWLPSMVRALDPQRPLSQALLRIWQAPQGLPRAAIFAIRQTHDGYLWLGTQTGLYRFDGVRFVPVQGSQNELLANRWIQTLCEDTAGNLWIASDSAGMIRIRDGETSSFGLAEGLPSTKIYSLIVDVRGDLWVGTEEGLAQLHDGEFTVYRTSEGLPANSIRAICEAEDGTLWIGTEGPYVCRWDGSQFIQEDFELLPRHSTIQALQVGPKETIWLGTTAGLVRRNGDAERLFTTADGLGDDVVHCLAPAHDGEIWAGTKSGLCRIHGDRIEAFQAKDGLSQSTVFAICEDHEGSVWVGTKYGLNQFVDRRTLLPFTTSEGLPSNDAGPVLQSHEGNIWVGTLGAGLAEFDGRQFSRVATTKNGLPSDTILALADGGEDQLWIGTDQGLCSLQSGQVSDIYTTVDGLPSNRILAICRDHTGTLWVGTDAGLVEFEDGNFVSPKGDASIIQQPCQSLINYCGKYLVASLVGGGLYRVQNGELSLLNNHQQFWTDSHSLFVDDQNRLWAAIRGGGLGMISGDQQFRFSVKDGLYDDEIFGLASDGKGRLWMACSRGIFFVPLTDFAKFTAGQISRLTSTTFSPTDALRTIECQSGVQPTVWKMQDGRVWFSTIRGVIVVDPQRLSRQLPPPSVLIEEVRVNGQEFRPQQLRGLLPGRANFEFHYTALSFASPSRIAFSYRLEGFDQDWIGAGQRREAFYTNLAPGSYRFRVRALNSDGVETETNQPVEFTLRPHFYQTYSFIFLVVVGIATASWVAYRLRIRNIRSRLQVVLTERNRIARELHDTLIQGFSGVTMQMQALATRLHKSPESETLAEIIRDAGGCLSEARRSVAGLRNPQGTESGLATAIADTARQLTEGSDVRLRLELCTAIPNLEADVEYNALRIVQEAIANAVKHSGASVIDVKVSLARQMLEISVQDDGSGFDVARHLEQVQPGHYGIIGMRERASQIQAELHWRSQLRQGTTVTLRLPSSPSYRGAA</sequence>